<protein>
    <submittedName>
        <fullName evidence="1">Uncharacterized protein</fullName>
    </submittedName>
</protein>
<organism evidence="1 2">
    <name type="scientific">Artomyces pyxidatus</name>
    <dbReference type="NCBI Taxonomy" id="48021"/>
    <lineage>
        <taxon>Eukaryota</taxon>
        <taxon>Fungi</taxon>
        <taxon>Dikarya</taxon>
        <taxon>Basidiomycota</taxon>
        <taxon>Agaricomycotina</taxon>
        <taxon>Agaricomycetes</taxon>
        <taxon>Russulales</taxon>
        <taxon>Auriscalpiaceae</taxon>
        <taxon>Artomyces</taxon>
    </lineage>
</organism>
<accession>A0ACB8SII3</accession>
<evidence type="ECO:0000313" key="1">
    <source>
        <dbReference type="EMBL" id="KAI0056042.1"/>
    </source>
</evidence>
<name>A0ACB8SII3_9AGAM</name>
<evidence type="ECO:0000313" key="2">
    <source>
        <dbReference type="Proteomes" id="UP000814140"/>
    </source>
</evidence>
<comment type="caution">
    <text evidence="1">The sequence shown here is derived from an EMBL/GenBank/DDBJ whole genome shotgun (WGS) entry which is preliminary data.</text>
</comment>
<dbReference type="Proteomes" id="UP000814140">
    <property type="component" value="Unassembled WGS sequence"/>
</dbReference>
<keyword evidence="2" id="KW-1185">Reference proteome</keyword>
<gene>
    <name evidence="1" type="ORF">BV25DRAFT_1832590</name>
</gene>
<reference evidence="1" key="1">
    <citation type="submission" date="2021-03" db="EMBL/GenBank/DDBJ databases">
        <authorList>
            <consortium name="DOE Joint Genome Institute"/>
            <person name="Ahrendt S."/>
            <person name="Looney B.P."/>
            <person name="Miyauchi S."/>
            <person name="Morin E."/>
            <person name="Drula E."/>
            <person name="Courty P.E."/>
            <person name="Chicoki N."/>
            <person name="Fauchery L."/>
            <person name="Kohler A."/>
            <person name="Kuo A."/>
            <person name="Labutti K."/>
            <person name="Pangilinan J."/>
            <person name="Lipzen A."/>
            <person name="Riley R."/>
            <person name="Andreopoulos W."/>
            <person name="He G."/>
            <person name="Johnson J."/>
            <person name="Barry K.W."/>
            <person name="Grigoriev I.V."/>
            <person name="Nagy L."/>
            <person name="Hibbett D."/>
            <person name="Henrissat B."/>
            <person name="Matheny P.B."/>
            <person name="Labbe J."/>
            <person name="Martin F."/>
        </authorList>
    </citation>
    <scope>NUCLEOTIDE SEQUENCE</scope>
    <source>
        <strain evidence="1">HHB10654</strain>
    </source>
</reference>
<dbReference type="EMBL" id="MU277272">
    <property type="protein sequence ID" value="KAI0056042.1"/>
    <property type="molecule type" value="Genomic_DNA"/>
</dbReference>
<proteinExistence type="predicted"/>
<reference evidence="1" key="2">
    <citation type="journal article" date="2022" name="New Phytol.">
        <title>Evolutionary transition to the ectomycorrhizal habit in the genomes of a hyperdiverse lineage of mushroom-forming fungi.</title>
        <authorList>
            <person name="Looney B."/>
            <person name="Miyauchi S."/>
            <person name="Morin E."/>
            <person name="Drula E."/>
            <person name="Courty P.E."/>
            <person name="Kohler A."/>
            <person name="Kuo A."/>
            <person name="LaButti K."/>
            <person name="Pangilinan J."/>
            <person name="Lipzen A."/>
            <person name="Riley R."/>
            <person name="Andreopoulos W."/>
            <person name="He G."/>
            <person name="Johnson J."/>
            <person name="Nolan M."/>
            <person name="Tritt A."/>
            <person name="Barry K.W."/>
            <person name="Grigoriev I.V."/>
            <person name="Nagy L.G."/>
            <person name="Hibbett D."/>
            <person name="Henrissat B."/>
            <person name="Matheny P.B."/>
            <person name="Labbe J."/>
            <person name="Martin F.M."/>
        </authorList>
    </citation>
    <scope>NUCLEOTIDE SEQUENCE</scope>
    <source>
        <strain evidence="1">HHB10654</strain>
    </source>
</reference>
<sequence length="458" mass="49375">MPSYEGHNGDVYGGASSSRFLAPSSSSPRKSPSKQSLSLSRHRSTASLRTSNLSQSMDDDGPNGRYSLAHELAVALLPEPSAGSKLLAEEFGIEYDEGAEGIDDDAVPASPTAANGDVPSFAEDMEFGDPGVHDASTRTTTPTQDSPDADLDPTFHSPPTPARHKQPPEQDAMVLLSRDLESTDKFLTHLRRLDTDGSAQPALEKIAFDVIRRLNDTARDREGQVRELLEYEREFRRIAGEVGGSDALAGLDELDDLDDLVDKPSSTAVPGDARGDARRTLAAVAEENSFASNDWEVDPDRPLHDEDDPDPFDSDTSPVKDAFTLPPPPTISGPMTPAKTIPQLAHFRTTTSSLASSLSVISEHAQVNGAATTEAGRKIRALKNKLGGWRTDWDSAERSRVRIERWEAGMGDGEDTPASPAMGLKRVDGRKIVEEHLRAFEIALSEANVKTQAIMAAS</sequence>